<dbReference type="Proteomes" id="UP000814243">
    <property type="component" value="Unassembled WGS sequence"/>
</dbReference>
<gene>
    <name evidence="1" type="ORF">HF086_011262</name>
</gene>
<dbReference type="InterPro" id="IPR004245">
    <property type="entry name" value="DUF229"/>
</dbReference>
<evidence type="ECO:0000313" key="2">
    <source>
        <dbReference type="Proteomes" id="UP000814243"/>
    </source>
</evidence>
<accession>A0A922MH36</accession>
<sequence length="156" mass="17740">YAYFNQIICTYFNYSIVENRSMEYCLQEKGKGCERPKLDPFSAEVMALTRDMPKVTCDGFDWIVCKCGLANKCFVIPIITISHPCELLFIRITSECGCSYNIVGDGTPAALLPILTGKSEEEHPDARKKITKKVYVDHRSFIFHKLKSFGYGVVLF</sequence>
<comment type="caution">
    <text evidence="1">The sequence shown here is derived from an EMBL/GenBank/DDBJ whole genome shotgun (WGS) entry which is preliminary data.</text>
</comment>
<dbReference type="Pfam" id="PF02995">
    <property type="entry name" value="DUF229"/>
    <property type="match status" value="1"/>
</dbReference>
<name>A0A922MH36_SPOEX</name>
<feature type="non-terminal residue" evidence="1">
    <location>
        <position position="1"/>
    </location>
</feature>
<protein>
    <submittedName>
        <fullName evidence="1">Uncharacterized protein</fullName>
    </submittedName>
</protein>
<dbReference type="AlphaFoldDB" id="A0A922MH36"/>
<evidence type="ECO:0000313" key="1">
    <source>
        <dbReference type="EMBL" id="KAH9636405.1"/>
    </source>
</evidence>
<reference evidence="1" key="1">
    <citation type="journal article" date="2021" name="G3 (Bethesda)">
        <title>Genome and transcriptome analysis of the beet armyworm Spodoptera exigua reveals targets for pest control. .</title>
        <authorList>
            <person name="Simon S."/>
            <person name="Breeschoten T."/>
            <person name="Jansen H.J."/>
            <person name="Dirks R.P."/>
            <person name="Schranz M.E."/>
            <person name="Ros V.I.D."/>
        </authorList>
    </citation>
    <scope>NUCLEOTIDE SEQUENCE</scope>
    <source>
        <strain evidence="1">TB_SE_WUR_2020</strain>
    </source>
</reference>
<proteinExistence type="predicted"/>
<organism evidence="1 2">
    <name type="scientific">Spodoptera exigua</name>
    <name type="common">Beet armyworm</name>
    <name type="synonym">Noctua fulgens</name>
    <dbReference type="NCBI Taxonomy" id="7107"/>
    <lineage>
        <taxon>Eukaryota</taxon>
        <taxon>Metazoa</taxon>
        <taxon>Ecdysozoa</taxon>
        <taxon>Arthropoda</taxon>
        <taxon>Hexapoda</taxon>
        <taxon>Insecta</taxon>
        <taxon>Pterygota</taxon>
        <taxon>Neoptera</taxon>
        <taxon>Endopterygota</taxon>
        <taxon>Lepidoptera</taxon>
        <taxon>Glossata</taxon>
        <taxon>Ditrysia</taxon>
        <taxon>Noctuoidea</taxon>
        <taxon>Noctuidae</taxon>
        <taxon>Amphipyrinae</taxon>
        <taxon>Spodoptera</taxon>
    </lineage>
</organism>
<dbReference type="EMBL" id="JACEFF010000502">
    <property type="protein sequence ID" value="KAH9636405.1"/>
    <property type="molecule type" value="Genomic_DNA"/>
</dbReference>